<comment type="subcellular location">
    <subcellularLocation>
        <location evidence="1">Membrane</location>
        <topology evidence="1">Multi-pass membrane protein</topology>
    </subcellularLocation>
</comment>
<accession>A0A8D2PM99</accession>
<comment type="similarity">
    <text evidence="2">Belongs to the SID1 family.</text>
</comment>
<feature type="transmembrane region" description="Helical" evidence="9">
    <location>
        <begin position="583"/>
        <end position="602"/>
    </location>
</feature>
<dbReference type="GO" id="GO:0051033">
    <property type="term" value="F:RNA transmembrane transporter activity"/>
    <property type="evidence" value="ECO:0007669"/>
    <property type="project" value="TreeGrafter"/>
</dbReference>
<sequence length="726" mass="82213">STGPGTNRERTSPRNPAHSHPARGDSSSIRAEESPEGVRVSVNVLSDQNDRPVLFVVRQKEAVVSFQVPLILRGLYQRKYAYQEVSRTLCQPQTKAEVETQHFYVDVSTLSLNTSYQLRVTRVENFVLHVATVAATGPFFPQYFKYEFPEEVDSVIVKVTSAMAFPCSVISIQDILCPVYDLDNNVAFIGMYQTMTKKAAITVQKKDFPSHSFYVVVVVKTEDEACGGALPYYPLSKDASPAYVRSVLFCLGIFLSFYILTLLIACWLRGSADGLGLAAGERSLENVAGRPRLDSLSSVEEDDYDTLADIDYDKNVIRTKQYLCVADLARKDKRVLRKKYQIYFWNIATIAVFYALPVIQLVITYQTVVNVTGNQDICYYNFLCAHPLGNLSAFNNILSNLGYVLLGLLFLLIILQREINYNRALLRNDAHALECGIPKHFGLFYAMGTALMMEGLLSACYHVCPNYTNFQFDTSFMYMIAGLCMLKLYQKRHPDINASAYSAYACLALVIFFSVVGVVFGKGNTAFWIVFSVIHIVATLLLSTQLYYMGRWKLDSGILRRILHVLYTDCVRQCSGPMYVDRMVLLVMGNIINWSLAAYGLIVRPNDFASYLLAIGICNLLLYFAFYIIMKLRSGERIKLIPLLCIISTSVVWGFALFFFFQGLSTWQKTPAESREHNRDCILLDFFDDHDIWHFLSSIAMFGSFLVLLTLDDDLDCVQRDKIYVF</sequence>
<evidence type="ECO:0000313" key="11">
    <source>
        <dbReference type="Proteomes" id="UP000694401"/>
    </source>
</evidence>
<dbReference type="GO" id="GO:0005886">
    <property type="term" value="C:plasma membrane"/>
    <property type="evidence" value="ECO:0007669"/>
    <property type="project" value="TreeGrafter"/>
</dbReference>
<evidence type="ECO:0000256" key="5">
    <source>
        <dbReference type="ARBA" id="ARBA00022989"/>
    </source>
</evidence>
<reference evidence="10" key="2">
    <citation type="submission" date="2025-09" db="UniProtKB">
        <authorList>
            <consortium name="Ensembl"/>
        </authorList>
    </citation>
    <scope>IDENTIFICATION</scope>
</reference>
<evidence type="ECO:0000256" key="7">
    <source>
        <dbReference type="ARBA" id="ARBA00023180"/>
    </source>
</evidence>
<proteinExistence type="inferred from homology"/>
<name>A0A8D2PM99_ZOSLA</name>
<feature type="transmembrane region" description="Helical" evidence="9">
    <location>
        <begin position="397"/>
        <end position="415"/>
    </location>
</feature>
<feature type="transmembrane region" description="Helical" evidence="9">
    <location>
        <begin position="641"/>
        <end position="661"/>
    </location>
</feature>
<keyword evidence="5 9" id="KW-1133">Transmembrane helix</keyword>
<evidence type="ECO:0000256" key="3">
    <source>
        <dbReference type="ARBA" id="ARBA00022692"/>
    </source>
</evidence>
<feature type="transmembrane region" description="Helical" evidence="9">
    <location>
        <begin position="692"/>
        <end position="711"/>
    </location>
</feature>
<keyword evidence="6 9" id="KW-0472">Membrane</keyword>
<dbReference type="PANTHER" id="PTHR12185">
    <property type="entry name" value="SID1 TRANSMEMBRANE FAMILY MEMEBER"/>
    <property type="match status" value="1"/>
</dbReference>
<keyword evidence="3 9" id="KW-0812">Transmembrane</keyword>
<dbReference type="Ensembl" id="ENSZLMT00000016973.1">
    <property type="protein sequence ID" value="ENSZLMP00000016518.1"/>
    <property type="gene ID" value="ENSZLMG00000010445.1"/>
</dbReference>
<evidence type="ECO:0000256" key="8">
    <source>
        <dbReference type="SAM" id="MobiDB-lite"/>
    </source>
</evidence>
<feature type="transmembrane region" description="Helical" evidence="9">
    <location>
        <begin position="608"/>
        <end position="629"/>
    </location>
</feature>
<evidence type="ECO:0000313" key="10">
    <source>
        <dbReference type="Ensembl" id="ENSZLMP00000016518.1"/>
    </source>
</evidence>
<dbReference type="Proteomes" id="UP000694401">
    <property type="component" value="Unassembled WGS sequence"/>
</dbReference>
<evidence type="ECO:0000256" key="2">
    <source>
        <dbReference type="ARBA" id="ARBA00006618"/>
    </source>
</evidence>
<keyword evidence="4" id="KW-0732">Signal</keyword>
<dbReference type="GO" id="GO:0003725">
    <property type="term" value="F:double-stranded RNA binding"/>
    <property type="evidence" value="ECO:0007669"/>
    <property type="project" value="TreeGrafter"/>
</dbReference>
<feature type="region of interest" description="Disordered" evidence="8">
    <location>
        <begin position="1"/>
        <end position="35"/>
    </location>
</feature>
<reference evidence="10" key="1">
    <citation type="submission" date="2025-08" db="UniProtKB">
        <authorList>
            <consortium name="Ensembl"/>
        </authorList>
    </citation>
    <scope>IDENTIFICATION</scope>
</reference>
<dbReference type="PANTHER" id="PTHR12185:SF16">
    <property type="entry name" value="SID1 TRANSMEMBRANE FAMILY MEMBER 2"/>
    <property type="match status" value="1"/>
</dbReference>
<dbReference type="GO" id="GO:0005764">
    <property type="term" value="C:lysosome"/>
    <property type="evidence" value="ECO:0007669"/>
    <property type="project" value="TreeGrafter"/>
</dbReference>
<keyword evidence="11" id="KW-1185">Reference proteome</keyword>
<evidence type="ECO:0000256" key="9">
    <source>
        <dbReference type="SAM" id="Phobius"/>
    </source>
</evidence>
<evidence type="ECO:0000256" key="4">
    <source>
        <dbReference type="ARBA" id="ARBA00022729"/>
    </source>
</evidence>
<keyword evidence="7" id="KW-0325">Glycoprotein</keyword>
<feature type="transmembrane region" description="Helical" evidence="9">
    <location>
        <begin position="501"/>
        <end position="520"/>
    </location>
</feature>
<protein>
    <submittedName>
        <fullName evidence="10">SID1 transmembrane family member 2</fullName>
    </submittedName>
</protein>
<dbReference type="AlphaFoldDB" id="A0A8D2PM99"/>
<feature type="transmembrane region" description="Helical" evidence="9">
    <location>
        <begin position="526"/>
        <end position="548"/>
    </location>
</feature>
<organism evidence="10 11">
    <name type="scientific">Zosterops lateralis melanops</name>
    <dbReference type="NCBI Taxonomy" id="1220523"/>
    <lineage>
        <taxon>Eukaryota</taxon>
        <taxon>Metazoa</taxon>
        <taxon>Chordata</taxon>
        <taxon>Craniata</taxon>
        <taxon>Vertebrata</taxon>
        <taxon>Euteleostomi</taxon>
        <taxon>Archelosauria</taxon>
        <taxon>Archosauria</taxon>
        <taxon>Dinosauria</taxon>
        <taxon>Saurischia</taxon>
        <taxon>Theropoda</taxon>
        <taxon>Coelurosauria</taxon>
        <taxon>Aves</taxon>
        <taxon>Neognathae</taxon>
        <taxon>Neoaves</taxon>
        <taxon>Telluraves</taxon>
        <taxon>Australaves</taxon>
        <taxon>Passeriformes</taxon>
        <taxon>Sylvioidea</taxon>
        <taxon>Zosteropidae</taxon>
        <taxon>Zosterops</taxon>
    </lineage>
</organism>
<feature type="transmembrane region" description="Helical" evidence="9">
    <location>
        <begin position="246"/>
        <end position="268"/>
    </location>
</feature>
<evidence type="ECO:0000256" key="1">
    <source>
        <dbReference type="ARBA" id="ARBA00004141"/>
    </source>
</evidence>
<evidence type="ECO:0000256" key="6">
    <source>
        <dbReference type="ARBA" id="ARBA00023136"/>
    </source>
</evidence>
<feature type="transmembrane region" description="Helical" evidence="9">
    <location>
        <begin position="343"/>
        <end position="363"/>
    </location>
</feature>
<dbReference type="InterPro" id="IPR025958">
    <property type="entry name" value="SID1_TM_fam"/>
</dbReference>
<dbReference type="Pfam" id="PF13965">
    <property type="entry name" value="SID-1_RNA_chan"/>
    <property type="match status" value="1"/>
</dbReference>